<comment type="caution">
    <text evidence="1">The sequence shown here is derived from an EMBL/GenBank/DDBJ whole genome shotgun (WGS) entry which is preliminary data.</text>
</comment>
<evidence type="ECO:0000313" key="1">
    <source>
        <dbReference type="EMBL" id="TGN11861.1"/>
    </source>
</evidence>
<evidence type="ECO:0000313" key="2">
    <source>
        <dbReference type="Proteomes" id="UP000298264"/>
    </source>
</evidence>
<sequence length="76" mass="8757">MDSGRLFPISREEIILEKVRFFYLPDRTAQFIANILDGKVSERSLVCCHSGCDVCNDTIYKCYMMIKKSLEENKSG</sequence>
<protein>
    <submittedName>
        <fullName evidence="1">Uncharacterized protein</fullName>
    </submittedName>
</protein>
<name>A0A4R9LQS2_9LEPT</name>
<dbReference type="EMBL" id="RQHV01000036">
    <property type="protein sequence ID" value="TGN11861.1"/>
    <property type="molecule type" value="Genomic_DNA"/>
</dbReference>
<reference evidence="1" key="1">
    <citation type="journal article" date="2019" name="PLoS Negl. Trop. Dis.">
        <title>Revisiting the worldwide diversity of Leptospira species in the environment.</title>
        <authorList>
            <person name="Vincent A.T."/>
            <person name="Schiettekatte O."/>
            <person name="Bourhy P."/>
            <person name="Veyrier F.J."/>
            <person name="Picardeau M."/>
        </authorList>
    </citation>
    <scope>NUCLEOTIDE SEQUENCE [LARGE SCALE GENOMIC DNA]</scope>
    <source>
        <strain evidence="1">201400974</strain>
    </source>
</reference>
<dbReference type="RefSeq" id="WP_135763310.1">
    <property type="nucleotide sequence ID" value="NZ_RQHV01000036.1"/>
</dbReference>
<keyword evidence="2" id="KW-1185">Reference proteome</keyword>
<organism evidence="1 2">
    <name type="scientific">Leptospira ilyithenensis</name>
    <dbReference type="NCBI Taxonomy" id="2484901"/>
    <lineage>
        <taxon>Bacteria</taxon>
        <taxon>Pseudomonadati</taxon>
        <taxon>Spirochaetota</taxon>
        <taxon>Spirochaetia</taxon>
        <taxon>Leptospirales</taxon>
        <taxon>Leptospiraceae</taxon>
        <taxon>Leptospira</taxon>
    </lineage>
</organism>
<dbReference type="OrthoDB" id="331659at2"/>
<accession>A0A4R9LQS2</accession>
<dbReference type="Proteomes" id="UP000298264">
    <property type="component" value="Unassembled WGS sequence"/>
</dbReference>
<dbReference type="AlphaFoldDB" id="A0A4R9LQS2"/>
<proteinExistence type="predicted"/>
<gene>
    <name evidence="1" type="ORF">EHS11_04950</name>
</gene>